<comment type="caution">
    <text evidence="2">The sequence shown here is derived from an EMBL/GenBank/DDBJ whole genome shotgun (WGS) entry which is preliminary data.</text>
</comment>
<evidence type="ECO:0000313" key="3">
    <source>
        <dbReference type="Proteomes" id="UP000242875"/>
    </source>
</evidence>
<dbReference type="EMBL" id="MVBO01000012">
    <property type="protein sequence ID" value="OZJ05623.1"/>
    <property type="molecule type" value="Genomic_DNA"/>
</dbReference>
<evidence type="ECO:0000256" key="1">
    <source>
        <dbReference type="SAM" id="MobiDB-lite"/>
    </source>
</evidence>
<dbReference type="AlphaFoldDB" id="A0A261Y4U8"/>
<gene>
    <name evidence="2" type="ORF">BZG36_01500</name>
</gene>
<feature type="compositionally biased region" description="Basic and acidic residues" evidence="1">
    <location>
        <begin position="70"/>
        <end position="79"/>
    </location>
</feature>
<name>A0A261Y4U8_9FUNG</name>
<feature type="region of interest" description="Disordered" evidence="1">
    <location>
        <begin position="39"/>
        <end position="79"/>
    </location>
</feature>
<keyword evidence="3" id="KW-1185">Reference proteome</keyword>
<protein>
    <submittedName>
        <fullName evidence="2">Uncharacterized protein</fullName>
    </submittedName>
</protein>
<sequence length="389" mass="43895">MLYEGDDDHYELDEEFEHDYMGDLPAAGSGLGASLAAELHSAVSSSDDSSPLPSTVVPSYASNSSPTADLDDRTADHRTKDDALRKSAILSNTLIAQDKSVVDGAFESDVHHSYESLARLDSSIVTVPHNLQQNKRSSVLSLLSLDSEDVDHFEGLKRQLEDLNAVAWETKTLHKRLINSLLANESLSLNHSERRSSRSSVLLQSFAPPLELVISTVANLIDRVARDRDRQMTSLRNIEKSLRTDVYWLDLDVFEAIEQHLTSIQEDLRRPQDTLTDPIPLMHQLHEDTTRVTESFDELQEQMFVNKKHAQELSSRLKVITKTIQEVRQDLRAASDMLADSDDDDAITLERGEVQERVKEILWGLDDLDANSSDSIKRMTRFWTEIKVM</sequence>
<dbReference type="Proteomes" id="UP000242875">
    <property type="component" value="Unassembled WGS sequence"/>
</dbReference>
<feature type="compositionally biased region" description="Acidic residues" evidence="1">
    <location>
        <begin position="1"/>
        <end position="17"/>
    </location>
</feature>
<organism evidence="2 3">
    <name type="scientific">Bifiguratus adelaidae</name>
    <dbReference type="NCBI Taxonomy" id="1938954"/>
    <lineage>
        <taxon>Eukaryota</taxon>
        <taxon>Fungi</taxon>
        <taxon>Fungi incertae sedis</taxon>
        <taxon>Mucoromycota</taxon>
        <taxon>Mucoromycotina</taxon>
        <taxon>Endogonomycetes</taxon>
        <taxon>Endogonales</taxon>
        <taxon>Endogonales incertae sedis</taxon>
        <taxon>Bifiguratus</taxon>
    </lineage>
</organism>
<feature type="region of interest" description="Disordered" evidence="1">
    <location>
        <begin position="1"/>
        <end position="24"/>
    </location>
</feature>
<feature type="compositionally biased region" description="Low complexity" evidence="1">
    <location>
        <begin position="39"/>
        <end position="59"/>
    </location>
</feature>
<proteinExistence type="predicted"/>
<accession>A0A261Y4U8</accession>
<evidence type="ECO:0000313" key="2">
    <source>
        <dbReference type="EMBL" id="OZJ05623.1"/>
    </source>
</evidence>
<reference evidence="2 3" key="1">
    <citation type="journal article" date="2017" name="Mycologia">
        <title>Bifiguratus adelaidae, gen. et sp. nov., a new member of Mucoromycotina in endophytic and soil-dwelling habitats.</title>
        <authorList>
            <person name="Torres-Cruz T.J."/>
            <person name="Billingsley Tobias T.L."/>
            <person name="Almatruk M."/>
            <person name="Hesse C."/>
            <person name="Kuske C.R."/>
            <person name="Desiro A."/>
            <person name="Benucci G.M."/>
            <person name="Bonito G."/>
            <person name="Stajich J.E."/>
            <person name="Dunlap C."/>
            <person name="Arnold A.E."/>
            <person name="Porras-Alfaro A."/>
        </authorList>
    </citation>
    <scope>NUCLEOTIDE SEQUENCE [LARGE SCALE GENOMIC DNA]</scope>
    <source>
        <strain evidence="2 3">AZ0501</strain>
    </source>
</reference>
<dbReference type="OrthoDB" id="2354971at2759"/>